<dbReference type="SUPFAM" id="SSF55785">
    <property type="entry name" value="PYP-like sensor domain (PAS domain)"/>
    <property type="match status" value="2"/>
</dbReference>
<dbReference type="SMART" id="SM00388">
    <property type="entry name" value="HisKA"/>
    <property type="match status" value="1"/>
</dbReference>
<dbReference type="Gene3D" id="3.30.565.10">
    <property type="entry name" value="Histidine kinase-like ATPase, C-terminal domain"/>
    <property type="match status" value="1"/>
</dbReference>
<comment type="caution">
    <text evidence="8">The sequence shown here is derived from an EMBL/GenBank/DDBJ whole genome shotgun (WGS) entry which is preliminary data.</text>
</comment>
<dbReference type="SUPFAM" id="SSF55874">
    <property type="entry name" value="ATPase domain of HSP90 chaperone/DNA topoisomerase II/histidine kinase"/>
    <property type="match status" value="1"/>
</dbReference>
<dbReference type="Pfam" id="PF02518">
    <property type="entry name" value="HATPase_c"/>
    <property type="match status" value="1"/>
</dbReference>
<evidence type="ECO:0000313" key="9">
    <source>
        <dbReference type="Proteomes" id="UP001169006"/>
    </source>
</evidence>
<dbReference type="Gene3D" id="3.30.450.20">
    <property type="entry name" value="PAS domain"/>
    <property type="match status" value="2"/>
</dbReference>
<sequence length="673" mass="74753">MPKMTWSTLPAWALLACRDILRAGTSDHRLHETLNDALGIITAIPELGLGSNAAVYVADCSSDGHKLFHHRQCEDVTMPRIIDPDDVAGSFPEGWGRSSLYPIPLCVDENQPVIGAVLLFGRTAKRLSAEKLSILRIICQELGRIIVNRIGQGGSLMNIVELSTDEIYIFNPRSLAITRANTTASIRTGHTAAALTAMTTASLKVDMSEVEYRKRLEPLIIGRCTNISFDCYQRRRNGTVYPVKVHVWRIREQETDLFAEVAVAAADQRKAFGLLEQVFDAIPGGIGVFDNRSRLVMANRRLYDLMSIPPEQFPPGSRFEDILRYNAERGEWGEGDYEAMIHERLEQAELGLPYSFEREKASGRSLLVRSEPLSQGGYVLSYTDITLRKRAERDLIRDRDELEETVRQRTAEIEAQAAALEEALTQEKNINAMQRQFVAMTSHEFRTPLAIIDGAAQRLIRKRGGIEPEFLVEKTHQIRAAVARMVELMESFLSAGRIDTGKVELVLSACSLRKLIDQAITRQKIFSQGHRFECDVLDLPPVVRCDALAMSQVITNLLSNAVKYAPRAPDILIRGWEEDGFAVISVRDEGVGIDAEDIPKMFQTYFRARTSTGIAGTGIGLSLVKQVVTLHGGDIKVESQRGQGSTFTFRLPIRGPSKEPAGMVSVSEEASAA</sequence>
<dbReference type="PROSITE" id="PS51257">
    <property type="entry name" value="PROKAR_LIPOPROTEIN"/>
    <property type="match status" value="1"/>
</dbReference>
<dbReference type="EMBL" id="JAUKWQ010000001">
    <property type="protein sequence ID" value="MDO1581220.1"/>
    <property type="molecule type" value="Genomic_DNA"/>
</dbReference>
<keyword evidence="4" id="KW-0808">Transferase</keyword>
<accession>A0ABT8SS40</accession>
<dbReference type="Pfam" id="PF00512">
    <property type="entry name" value="HisKA"/>
    <property type="match status" value="1"/>
</dbReference>
<protein>
    <recommendedName>
        <fullName evidence="2">histidine kinase</fullName>
        <ecNumber evidence="2">2.7.13.3</ecNumber>
    </recommendedName>
</protein>
<reference evidence="8" key="2">
    <citation type="submission" date="2023-07" db="EMBL/GenBank/DDBJ databases">
        <authorList>
            <person name="Sun H."/>
        </authorList>
    </citation>
    <scope>NUCLEOTIDE SEQUENCE</scope>
    <source>
        <strain evidence="8">05753</strain>
    </source>
</reference>
<evidence type="ECO:0000256" key="5">
    <source>
        <dbReference type="ARBA" id="ARBA00022777"/>
    </source>
</evidence>
<dbReference type="InterPro" id="IPR003594">
    <property type="entry name" value="HATPase_dom"/>
</dbReference>
<reference evidence="8" key="1">
    <citation type="journal article" date="2015" name="Int. J. Syst. Evol. Microbiol.">
        <title>Rhizobium oryzicola sp. nov., potential plant-growth-promoting endophytic bacteria isolated from rice roots.</title>
        <authorList>
            <person name="Zhang X.X."/>
            <person name="Gao J.S."/>
            <person name="Cao Y.H."/>
            <person name="Sheirdil R.A."/>
            <person name="Wang X.C."/>
            <person name="Zhang L."/>
        </authorList>
    </citation>
    <scope>NUCLEOTIDE SEQUENCE</scope>
    <source>
        <strain evidence="8">05753</strain>
    </source>
</reference>
<dbReference type="EC" id="2.7.13.3" evidence="2"/>
<dbReference type="InterPro" id="IPR036890">
    <property type="entry name" value="HATPase_C_sf"/>
</dbReference>
<dbReference type="InterPro" id="IPR005467">
    <property type="entry name" value="His_kinase_dom"/>
</dbReference>
<dbReference type="Pfam" id="PF12860">
    <property type="entry name" value="PAS_7"/>
    <property type="match status" value="1"/>
</dbReference>
<gene>
    <name evidence="8" type="ORF">Q2T52_03845</name>
</gene>
<organism evidence="8 9">
    <name type="scientific">Rhizobium oryzicola</name>
    <dbReference type="NCBI Taxonomy" id="1232668"/>
    <lineage>
        <taxon>Bacteria</taxon>
        <taxon>Pseudomonadati</taxon>
        <taxon>Pseudomonadota</taxon>
        <taxon>Alphaproteobacteria</taxon>
        <taxon>Hyphomicrobiales</taxon>
        <taxon>Rhizobiaceae</taxon>
        <taxon>Rhizobium/Agrobacterium group</taxon>
        <taxon>Rhizobium</taxon>
    </lineage>
</organism>
<comment type="catalytic activity">
    <reaction evidence="1">
        <text>ATP + protein L-histidine = ADP + protein N-phospho-L-histidine.</text>
        <dbReference type="EC" id="2.7.13.3"/>
    </reaction>
</comment>
<evidence type="ECO:0000259" key="7">
    <source>
        <dbReference type="PROSITE" id="PS50109"/>
    </source>
</evidence>
<dbReference type="PANTHER" id="PTHR43047:SF72">
    <property type="entry name" value="OSMOSENSING HISTIDINE PROTEIN KINASE SLN1"/>
    <property type="match status" value="1"/>
</dbReference>
<dbReference type="CDD" id="cd00082">
    <property type="entry name" value="HisKA"/>
    <property type="match status" value="1"/>
</dbReference>
<dbReference type="PROSITE" id="PS50109">
    <property type="entry name" value="HIS_KIN"/>
    <property type="match status" value="1"/>
</dbReference>
<dbReference type="InterPro" id="IPR004358">
    <property type="entry name" value="Sig_transdc_His_kin-like_C"/>
</dbReference>
<dbReference type="InterPro" id="IPR003661">
    <property type="entry name" value="HisK_dim/P_dom"/>
</dbReference>
<dbReference type="Gene3D" id="1.10.287.130">
    <property type="match status" value="1"/>
</dbReference>
<evidence type="ECO:0000256" key="2">
    <source>
        <dbReference type="ARBA" id="ARBA00012438"/>
    </source>
</evidence>
<evidence type="ECO:0000256" key="3">
    <source>
        <dbReference type="ARBA" id="ARBA00022553"/>
    </source>
</evidence>
<feature type="domain" description="Histidine kinase" evidence="7">
    <location>
        <begin position="440"/>
        <end position="655"/>
    </location>
</feature>
<name>A0ABT8SS40_9HYPH</name>
<keyword evidence="5" id="KW-0418">Kinase</keyword>
<evidence type="ECO:0000256" key="6">
    <source>
        <dbReference type="SAM" id="Coils"/>
    </source>
</evidence>
<dbReference type="Proteomes" id="UP001169006">
    <property type="component" value="Unassembled WGS sequence"/>
</dbReference>
<dbReference type="PRINTS" id="PR00344">
    <property type="entry name" value="BCTRLSENSOR"/>
</dbReference>
<keyword evidence="9" id="KW-1185">Reference proteome</keyword>
<keyword evidence="3" id="KW-0597">Phosphoprotein</keyword>
<proteinExistence type="predicted"/>
<dbReference type="RefSeq" id="WP_302075342.1">
    <property type="nucleotide sequence ID" value="NZ_JAUKWQ010000001.1"/>
</dbReference>
<keyword evidence="6" id="KW-0175">Coiled coil</keyword>
<feature type="coiled-coil region" evidence="6">
    <location>
        <begin position="388"/>
        <end position="430"/>
    </location>
</feature>
<dbReference type="PANTHER" id="PTHR43047">
    <property type="entry name" value="TWO-COMPONENT HISTIDINE PROTEIN KINASE"/>
    <property type="match status" value="1"/>
</dbReference>
<evidence type="ECO:0000313" key="8">
    <source>
        <dbReference type="EMBL" id="MDO1581220.1"/>
    </source>
</evidence>
<dbReference type="SMART" id="SM00387">
    <property type="entry name" value="HATPase_c"/>
    <property type="match status" value="1"/>
</dbReference>
<dbReference type="InterPro" id="IPR036097">
    <property type="entry name" value="HisK_dim/P_sf"/>
</dbReference>
<dbReference type="InterPro" id="IPR035965">
    <property type="entry name" value="PAS-like_dom_sf"/>
</dbReference>
<evidence type="ECO:0000256" key="1">
    <source>
        <dbReference type="ARBA" id="ARBA00000085"/>
    </source>
</evidence>
<evidence type="ECO:0000256" key="4">
    <source>
        <dbReference type="ARBA" id="ARBA00022679"/>
    </source>
</evidence>
<dbReference type="SUPFAM" id="SSF47384">
    <property type="entry name" value="Homodimeric domain of signal transducing histidine kinase"/>
    <property type="match status" value="1"/>
</dbReference>